<proteinExistence type="predicted"/>
<dbReference type="InterPro" id="IPR050990">
    <property type="entry name" value="UPF0237/GcvR_regulator"/>
</dbReference>
<dbReference type="PANTHER" id="PTHR34875">
    <property type="entry name" value="UPF0237 PROTEIN MJ1558"/>
    <property type="match status" value="1"/>
</dbReference>
<evidence type="ECO:0000313" key="4">
    <source>
        <dbReference type="Proteomes" id="UP001626537"/>
    </source>
</evidence>
<keyword evidence="1" id="KW-0963">Cytoplasm</keyword>
<dbReference type="Pfam" id="PF01842">
    <property type="entry name" value="ACT"/>
    <property type="match status" value="1"/>
</dbReference>
<accession>A0ABZ0I3F3</accession>
<keyword evidence="4" id="KW-1185">Reference proteome</keyword>
<feature type="domain" description="ACT" evidence="2">
    <location>
        <begin position="6"/>
        <end position="81"/>
    </location>
</feature>
<evidence type="ECO:0000313" key="3">
    <source>
        <dbReference type="EMBL" id="WOJ94017.1"/>
    </source>
</evidence>
<dbReference type="InterPro" id="IPR002912">
    <property type="entry name" value="ACT_dom"/>
</dbReference>
<evidence type="ECO:0000256" key="1">
    <source>
        <dbReference type="PIRNR" id="PIRNR028103"/>
    </source>
</evidence>
<dbReference type="Pfam" id="PF13740">
    <property type="entry name" value="ACT_6"/>
    <property type="match status" value="1"/>
</dbReference>
<dbReference type="InterPro" id="IPR045865">
    <property type="entry name" value="ACT-like_dom_sf"/>
</dbReference>
<protein>
    <recommendedName>
        <fullName evidence="1">Glycine cleavage system transcriptional repressor</fullName>
    </recommendedName>
</protein>
<keyword evidence="1" id="KW-0804">Transcription</keyword>
<dbReference type="PIRSF" id="PIRSF028103">
    <property type="entry name" value="GcvR"/>
    <property type="match status" value="1"/>
</dbReference>
<name>A0ABZ0I3F3_9GAMM</name>
<dbReference type="PROSITE" id="PS51671">
    <property type="entry name" value="ACT"/>
    <property type="match status" value="2"/>
</dbReference>
<organism evidence="3 4">
    <name type="scientific">Congregibacter variabilis</name>
    <dbReference type="NCBI Taxonomy" id="3081200"/>
    <lineage>
        <taxon>Bacteria</taxon>
        <taxon>Pseudomonadati</taxon>
        <taxon>Pseudomonadota</taxon>
        <taxon>Gammaproteobacteria</taxon>
        <taxon>Cellvibrionales</taxon>
        <taxon>Halieaceae</taxon>
        <taxon>Congregibacter</taxon>
    </lineage>
</organism>
<dbReference type="Gene3D" id="3.30.70.260">
    <property type="match status" value="2"/>
</dbReference>
<dbReference type="InterPro" id="IPR016867">
    <property type="entry name" value="GcvR"/>
</dbReference>
<dbReference type="PANTHER" id="PTHR34875:SF6">
    <property type="entry name" value="UPF0237 PROTEIN MJ1558"/>
    <property type="match status" value="1"/>
</dbReference>
<keyword evidence="1" id="KW-0678">Repressor</keyword>
<dbReference type="RefSeq" id="WP_407348656.1">
    <property type="nucleotide sequence ID" value="NZ_CP136864.1"/>
</dbReference>
<dbReference type="EMBL" id="CP136864">
    <property type="protein sequence ID" value="WOJ94017.1"/>
    <property type="molecule type" value="Genomic_DNA"/>
</dbReference>
<evidence type="ECO:0000259" key="2">
    <source>
        <dbReference type="PROSITE" id="PS51671"/>
    </source>
</evidence>
<feature type="domain" description="ACT" evidence="2">
    <location>
        <begin position="91"/>
        <end position="170"/>
    </location>
</feature>
<reference evidence="3 4" key="1">
    <citation type="submission" date="2023-10" db="EMBL/GenBank/DDBJ databases">
        <title>Two novel species belonging to the OM43/NOR5 clade.</title>
        <authorList>
            <person name="Park M."/>
        </authorList>
    </citation>
    <scope>NUCLEOTIDE SEQUENCE [LARGE SCALE GENOMIC DNA]</scope>
    <source>
        <strain evidence="3 4">IMCC43200</strain>
    </source>
</reference>
<dbReference type="Proteomes" id="UP001626537">
    <property type="component" value="Chromosome"/>
</dbReference>
<sequence>MTTRVLISFFCDDRPGVVEQLSGLISEHDGNWLDSQLSRLGGRFAGVLQAQIPNSQHAALSEALSELESVGITTSLTDAGDPVSDILSTQRVTLLGPDRPGIVRELTRALRSAGFNVRSLETAVETAPMSGEPLFRAEARIELDNNSRLDELEWKLDAMAEAMTLEIDLIAD</sequence>
<gene>
    <name evidence="3" type="ORF">R0135_02315</name>
</gene>
<dbReference type="SUPFAM" id="SSF55021">
    <property type="entry name" value="ACT-like"/>
    <property type="match status" value="2"/>
</dbReference>
<comment type="subcellular location">
    <subcellularLocation>
        <location evidence="1">Cytoplasm</location>
    </subcellularLocation>
</comment>